<dbReference type="PANTHER" id="PTHR43744">
    <property type="entry name" value="ABC TRANSPORTER PERMEASE PROTEIN MG189-RELATED-RELATED"/>
    <property type="match status" value="1"/>
</dbReference>
<keyword evidence="5 7" id="KW-1133">Transmembrane helix</keyword>
<keyword evidence="3" id="KW-1003">Cell membrane</keyword>
<evidence type="ECO:0000256" key="3">
    <source>
        <dbReference type="ARBA" id="ARBA00022475"/>
    </source>
</evidence>
<comment type="caution">
    <text evidence="9">The sequence shown here is derived from an EMBL/GenBank/DDBJ whole genome shotgun (WGS) entry which is preliminary data.</text>
</comment>
<dbReference type="PROSITE" id="PS50928">
    <property type="entry name" value="ABC_TM1"/>
    <property type="match status" value="1"/>
</dbReference>
<keyword evidence="10" id="KW-1185">Reference proteome</keyword>
<evidence type="ECO:0000256" key="7">
    <source>
        <dbReference type="RuleBase" id="RU363032"/>
    </source>
</evidence>
<feature type="transmembrane region" description="Helical" evidence="7">
    <location>
        <begin position="66"/>
        <end position="93"/>
    </location>
</feature>
<dbReference type="InterPro" id="IPR035906">
    <property type="entry name" value="MetI-like_sf"/>
</dbReference>
<name>A0ABU5PGA1_9BACL</name>
<reference evidence="9 10" key="1">
    <citation type="submission" date="2023-12" db="EMBL/GenBank/DDBJ databases">
        <title>Whole genome sequencing of Paenibacillus phoenicis isolated from the Phoenix Mars Lander spacecraft assembly facility.</title>
        <authorList>
            <person name="Garcia A."/>
            <person name="Venkateswaran K."/>
        </authorList>
    </citation>
    <scope>NUCLEOTIDE SEQUENCE [LARGE SCALE GENOMIC DNA]</scope>
    <source>
        <strain evidence="9 10">3PO2SA</strain>
    </source>
</reference>
<sequence length="274" mass="30506">MNKLTLSQIVVLLFMTVAAVLVLYPIVYSLFMSVMTPQEASAYPPHLVPHSLHLTNFTEVLRIVPIAVFIGNTFLVSGIVMVGQLITSSLAAYAFAKMEFKGKGLMFSLFVATMMVPWEVTMIPNYLTVRSLNWLDSYQGLIVPFLATAFGTFLLRQFFLQLPKELFEAAKIDGCGHVRYFLFHVLPLARPALGTLAVYSFLSMYNSYLWPLLITNSKSMRTVQIGISMLEFQETTSWNLVFAGITLVILPSLLLLVFGLKQLVRGMAAGALKG</sequence>
<dbReference type="PANTHER" id="PTHR43744:SF8">
    <property type="entry name" value="SN-GLYCEROL-3-PHOSPHATE TRANSPORT SYSTEM PERMEASE PROTEIN UGPE"/>
    <property type="match status" value="1"/>
</dbReference>
<evidence type="ECO:0000256" key="5">
    <source>
        <dbReference type="ARBA" id="ARBA00022989"/>
    </source>
</evidence>
<evidence type="ECO:0000313" key="9">
    <source>
        <dbReference type="EMBL" id="MEA3568959.1"/>
    </source>
</evidence>
<organism evidence="9 10">
    <name type="scientific">Paenibacillus phoenicis</name>
    <dbReference type="NCBI Taxonomy" id="554117"/>
    <lineage>
        <taxon>Bacteria</taxon>
        <taxon>Bacillati</taxon>
        <taxon>Bacillota</taxon>
        <taxon>Bacilli</taxon>
        <taxon>Bacillales</taxon>
        <taxon>Paenibacillaceae</taxon>
        <taxon>Paenibacillus</taxon>
    </lineage>
</organism>
<feature type="domain" description="ABC transmembrane type-1" evidence="8">
    <location>
        <begin position="70"/>
        <end position="259"/>
    </location>
</feature>
<evidence type="ECO:0000256" key="6">
    <source>
        <dbReference type="ARBA" id="ARBA00023136"/>
    </source>
</evidence>
<evidence type="ECO:0000256" key="2">
    <source>
        <dbReference type="ARBA" id="ARBA00022448"/>
    </source>
</evidence>
<evidence type="ECO:0000313" key="10">
    <source>
        <dbReference type="Proteomes" id="UP001292216"/>
    </source>
</evidence>
<feature type="transmembrane region" description="Helical" evidence="7">
    <location>
        <begin position="105"/>
        <end position="126"/>
    </location>
</feature>
<evidence type="ECO:0000256" key="1">
    <source>
        <dbReference type="ARBA" id="ARBA00004651"/>
    </source>
</evidence>
<accession>A0ABU5PGA1</accession>
<dbReference type="RefSeq" id="WP_009222749.1">
    <property type="nucleotide sequence ID" value="NZ_CBCSKM010000006.1"/>
</dbReference>
<dbReference type="Gene3D" id="1.10.3720.10">
    <property type="entry name" value="MetI-like"/>
    <property type="match status" value="1"/>
</dbReference>
<feature type="transmembrane region" description="Helical" evidence="7">
    <location>
        <begin position="180"/>
        <end position="202"/>
    </location>
</feature>
<dbReference type="Proteomes" id="UP001292216">
    <property type="component" value="Unassembled WGS sequence"/>
</dbReference>
<feature type="transmembrane region" description="Helical" evidence="7">
    <location>
        <begin position="238"/>
        <end position="258"/>
    </location>
</feature>
<evidence type="ECO:0000259" key="8">
    <source>
        <dbReference type="PROSITE" id="PS50928"/>
    </source>
</evidence>
<gene>
    <name evidence="9" type="ORF">U9M73_02975</name>
</gene>
<protein>
    <submittedName>
        <fullName evidence="9">Carbohydrate ABC transporter permease</fullName>
    </submittedName>
</protein>
<keyword evidence="4 7" id="KW-0812">Transmembrane</keyword>
<dbReference type="EMBL" id="JAYERP010000001">
    <property type="protein sequence ID" value="MEA3568959.1"/>
    <property type="molecule type" value="Genomic_DNA"/>
</dbReference>
<proteinExistence type="inferred from homology"/>
<comment type="similarity">
    <text evidence="7">Belongs to the binding-protein-dependent transport system permease family.</text>
</comment>
<dbReference type="SUPFAM" id="SSF161098">
    <property type="entry name" value="MetI-like"/>
    <property type="match status" value="1"/>
</dbReference>
<keyword evidence="6 7" id="KW-0472">Membrane</keyword>
<keyword evidence="2 7" id="KW-0813">Transport</keyword>
<comment type="subcellular location">
    <subcellularLocation>
        <location evidence="1 7">Cell membrane</location>
        <topology evidence="1 7">Multi-pass membrane protein</topology>
    </subcellularLocation>
</comment>
<evidence type="ECO:0000256" key="4">
    <source>
        <dbReference type="ARBA" id="ARBA00022692"/>
    </source>
</evidence>
<feature type="transmembrane region" description="Helical" evidence="7">
    <location>
        <begin position="138"/>
        <end position="159"/>
    </location>
</feature>
<dbReference type="Pfam" id="PF00528">
    <property type="entry name" value="BPD_transp_1"/>
    <property type="match status" value="1"/>
</dbReference>
<dbReference type="InterPro" id="IPR000515">
    <property type="entry name" value="MetI-like"/>
</dbReference>
<dbReference type="CDD" id="cd06261">
    <property type="entry name" value="TM_PBP2"/>
    <property type="match status" value="1"/>
</dbReference>